<proteinExistence type="inferred from homology"/>
<evidence type="ECO:0000313" key="9">
    <source>
        <dbReference type="Proteomes" id="UP000238479"/>
    </source>
</evidence>
<dbReference type="Gramene" id="PRQ42008">
    <property type="protein sequence ID" value="PRQ42008"/>
    <property type="gene ID" value="RchiOBHm_Chr3g0452971"/>
</dbReference>
<feature type="compositionally biased region" description="Low complexity" evidence="7">
    <location>
        <begin position="793"/>
        <end position="804"/>
    </location>
</feature>
<keyword evidence="3 5" id="KW-0221">Differentiation</keyword>
<feature type="compositionally biased region" description="Basic and acidic residues" evidence="7">
    <location>
        <begin position="755"/>
        <end position="792"/>
    </location>
</feature>
<accession>A0A2P6R6G1</accession>
<feature type="compositionally biased region" description="Basic and acidic residues" evidence="7">
    <location>
        <begin position="805"/>
        <end position="814"/>
    </location>
</feature>
<comment type="caution">
    <text evidence="8">The sequence shown here is derived from an EMBL/GenBank/DDBJ whole genome shotgun (WGS) entry which is preliminary data.</text>
</comment>
<evidence type="ECO:0000313" key="8">
    <source>
        <dbReference type="EMBL" id="PRQ42008.1"/>
    </source>
</evidence>
<feature type="coiled-coil region" evidence="6">
    <location>
        <begin position="211"/>
        <end position="371"/>
    </location>
</feature>
<feature type="compositionally biased region" description="Polar residues" evidence="7">
    <location>
        <begin position="828"/>
        <end position="850"/>
    </location>
</feature>
<dbReference type="Pfam" id="PF07899">
    <property type="entry name" value="Frigida"/>
    <property type="match status" value="2"/>
</dbReference>
<name>A0A2P6R6G1_ROSCH</name>
<feature type="compositionally biased region" description="Basic residues" evidence="7">
    <location>
        <begin position="815"/>
        <end position="827"/>
    </location>
</feature>
<sequence>MEKIASDLKVSELKQRSLGKAYETLHSQASSILVLSIQWKDLQEHFDSTRNAIRTRFEELQEREKQLEAKESNLKSEMESKKDELFGVEKLIDEKVQEVIDIKRSIQKHSEEIEREEKRVLQIRKLVIDKERECRLIQRRIQESGKKLSWVERRTEEKLNEVECKEKELNKYREDAKLKVEQLSVIDGAIVERNEIIESKEEKLSWIEKSIEEKSKLANSKEEEVRAIQRSLNVYRESIKSKESDLDAILESIEGEKKEFDVKEEQIKTLQRLIEGCEKELKLKEETLKEETLKVKEYSLRNRQMEEWSCRLELKEREVELKEKRLESKMEEFKKWVEERGKDLNSLSSELKVKECQLEQAAKELELTKKQCGVVAQVKIGPLEKTPENDAIVSSSASDQSNINITDGRSLQLFMYEHMKRNDSISNKISSFLQQKASEPAKLVLDAMQGFYTSNLTVENEFDLVLIRRTCILLLEELKRVSPQTNPEVREEAMKLATDWKAKMKVGSENWLEILGFLRLVTTYGLTSAYNEKELHSLLDIVAQHEQATELSRALATTDKAHANSNICSPMKIEKTKSPVAQNEATISSPNLQQAATTIDARNLQGFQNEQFREACDSADSAWKSIIYDLIGKKRLIAAVGLIYTMKLFDKFPPVQILKEYVDNGKRCCRNRTKRKNSLDEKDMITDQHIADLRVVIQCIKDYNLESECPPEEIESQIAALEIVKERRRLALSSLVLKVEQQQKVLKNVEVQEQQEQKASKGEQQEQQKEQRTSEAKLQEKVQQKASNKVEEQQQQQEKNASKVKQQEQQEQKAFKVKQLQKKRNKRPNSTFAPWFDHQQQCKNKFQRTSILADRHPDHPDYPNPSSSTWTHERNGYRDQFGTAVNKYGSSC</sequence>
<evidence type="ECO:0000256" key="1">
    <source>
        <dbReference type="ARBA" id="ARBA00008956"/>
    </source>
</evidence>
<feature type="coiled-coil region" evidence="6">
    <location>
        <begin position="50"/>
        <end position="182"/>
    </location>
</feature>
<protein>
    <recommendedName>
        <fullName evidence="5">FRIGIDA-like protein</fullName>
    </recommendedName>
</protein>
<evidence type="ECO:0000256" key="5">
    <source>
        <dbReference type="RuleBase" id="RU364012"/>
    </source>
</evidence>
<gene>
    <name evidence="8" type="ORF">RchiOBHm_Chr3g0452971</name>
</gene>
<evidence type="ECO:0000256" key="2">
    <source>
        <dbReference type="ARBA" id="ARBA00022473"/>
    </source>
</evidence>
<keyword evidence="4 5" id="KW-0287">Flowering</keyword>
<dbReference type="EMBL" id="PDCK01000041">
    <property type="protein sequence ID" value="PRQ42008.1"/>
    <property type="molecule type" value="Genomic_DNA"/>
</dbReference>
<evidence type="ECO:0000256" key="4">
    <source>
        <dbReference type="ARBA" id="ARBA00023089"/>
    </source>
</evidence>
<dbReference type="PANTHER" id="PTHR31791:SF70">
    <property type="entry name" value="FRIGIDA-LIKE PROTEIN"/>
    <property type="match status" value="1"/>
</dbReference>
<dbReference type="OMA" id="TWTHERN"/>
<dbReference type="Proteomes" id="UP000238479">
    <property type="component" value="Chromosome 3"/>
</dbReference>
<feature type="region of interest" description="Disordered" evidence="7">
    <location>
        <begin position="755"/>
        <end position="875"/>
    </location>
</feature>
<dbReference type="InterPro" id="IPR012474">
    <property type="entry name" value="Frigida"/>
</dbReference>
<reference evidence="8 9" key="1">
    <citation type="journal article" date="2018" name="Nat. Genet.">
        <title>The Rosa genome provides new insights in the design of modern roses.</title>
        <authorList>
            <person name="Bendahmane M."/>
        </authorList>
    </citation>
    <scope>NUCLEOTIDE SEQUENCE [LARGE SCALE GENOMIC DNA]</scope>
    <source>
        <strain evidence="9">cv. Old Blush</strain>
    </source>
</reference>
<dbReference type="GO" id="GO:0030154">
    <property type="term" value="P:cell differentiation"/>
    <property type="evidence" value="ECO:0007669"/>
    <property type="project" value="UniProtKB-KW"/>
</dbReference>
<evidence type="ECO:0000256" key="6">
    <source>
        <dbReference type="SAM" id="Coils"/>
    </source>
</evidence>
<keyword evidence="2 5" id="KW-0217">Developmental protein</keyword>
<organism evidence="8 9">
    <name type="scientific">Rosa chinensis</name>
    <name type="common">China rose</name>
    <dbReference type="NCBI Taxonomy" id="74649"/>
    <lineage>
        <taxon>Eukaryota</taxon>
        <taxon>Viridiplantae</taxon>
        <taxon>Streptophyta</taxon>
        <taxon>Embryophyta</taxon>
        <taxon>Tracheophyta</taxon>
        <taxon>Spermatophyta</taxon>
        <taxon>Magnoliopsida</taxon>
        <taxon>eudicotyledons</taxon>
        <taxon>Gunneridae</taxon>
        <taxon>Pentapetalae</taxon>
        <taxon>rosids</taxon>
        <taxon>fabids</taxon>
        <taxon>Rosales</taxon>
        <taxon>Rosaceae</taxon>
        <taxon>Rosoideae</taxon>
        <taxon>Rosoideae incertae sedis</taxon>
        <taxon>Rosa</taxon>
    </lineage>
</organism>
<comment type="similarity">
    <text evidence="1 5">Belongs to the Frigida family.</text>
</comment>
<keyword evidence="6" id="KW-0175">Coiled coil</keyword>
<evidence type="ECO:0000256" key="7">
    <source>
        <dbReference type="SAM" id="MobiDB-lite"/>
    </source>
</evidence>
<dbReference type="SUPFAM" id="SSF57997">
    <property type="entry name" value="Tropomyosin"/>
    <property type="match status" value="1"/>
</dbReference>
<keyword evidence="9" id="KW-1185">Reference proteome</keyword>
<dbReference type="GO" id="GO:0009908">
    <property type="term" value="P:flower development"/>
    <property type="evidence" value="ECO:0007669"/>
    <property type="project" value="UniProtKB-KW"/>
</dbReference>
<dbReference type="OrthoDB" id="1153725at2759"/>
<evidence type="ECO:0000256" key="3">
    <source>
        <dbReference type="ARBA" id="ARBA00022782"/>
    </source>
</evidence>
<dbReference type="PANTHER" id="PTHR31791">
    <property type="entry name" value="FRIGIDA-LIKE PROTEIN 3-RELATED"/>
    <property type="match status" value="1"/>
</dbReference>
<dbReference type="AlphaFoldDB" id="A0A2P6R6G1"/>